<accession>A0A2A6BRI4</accession>
<dbReference type="Proteomes" id="UP000005239">
    <property type="component" value="Unassembled WGS sequence"/>
</dbReference>
<protein>
    <submittedName>
        <fullName evidence="2">Uncharacterized protein</fullName>
    </submittedName>
</protein>
<dbReference type="EnsemblMetazoa" id="PPA36709.1">
    <property type="protein sequence ID" value="PPA36709.1"/>
    <property type="gene ID" value="WBGene00275078"/>
</dbReference>
<proteinExistence type="predicted"/>
<name>A0A2A6BRI4_PRIPA</name>
<dbReference type="OrthoDB" id="5813749at2759"/>
<reference evidence="3" key="1">
    <citation type="journal article" date="2008" name="Nat. Genet.">
        <title>The Pristionchus pacificus genome provides a unique perspective on nematode lifestyle and parasitism.</title>
        <authorList>
            <person name="Dieterich C."/>
            <person name="Clifton S.W."/>
            <person name="Schuster L.N."/>
            <person name="Chinwalla A."/>
            <person name="Delehaunty K."/>
            <person name="Dinkelacker I."/>
            <person name="Fulton L."/>
            <person name="Fulton R."/>
            <person name="Godfrey J."/>
            <person name="Minx P."/>
            <person name="Mitreva M."/>
            <person name="Roeseler W."/>
            <person name="Tian H."/>
            <person name="Witte H."/>
            <person name="Yang S.P."/>
            <person name="Wilson R.K."/>
            <person name="Sommer R.J."/>
        </authorList>
    </citation>
    <scope>NUCLEOTIDE SEQUENCE [LARGE SCALE GENOMIC DNA]</scope>
    <source>
        <strain evidence="3">PS312</strain>
    </source>
</reference>
<keyword evidence="3" id="KW-1185">Reference proteome</keyword>
<evidence type="ECO:0000313" key="2">
    <source>
        <dbReference type="EnsemblMetazoa" id="PPA36709.1"/>
    </source>
</evidence>
<evidence type="ECO:0000256" key="1">
    <source>
        <dbReference type="SAM" id="MobiDB-lite"/>
    </source>
</evidence>
<feature type="compositionally biased region" description="Acidic residues" evidence="1">
    <location>
        <begin position="182"/>
        <end position="199"/>
    </location>
</feature>
<sequence>MHAPISFHARTRKYDRLCGWYEWSVTSVHFDLLGVPLTVESLDSADGSYTIDECFTPVCSMDGVGRLGVTLRIDPPGDDEVTAIEIAIVEEDLAPIIERLVKLSIERGSSGEYPVVKSCGAYDVASPTGGVWTGEDDIMTAFADDNQQAQLEEAQSMLLAAWAECQSNLVPPMDPTPPVSESVDDEEMDEEETVEPTDP</sequence>
<gene>
    <name evidence="2" type="primary">WBGene00275078</name>
</gene>
<organism evidence="2 3">
    <name type="scientific">Pristionchus pacificus</name>
    <name type="common">Parasitic nematode worm</name>
    <dbReference type="NCBI Taxonomy" id="54126"/>
    <lineage>
        <taxon>Eukaryota</taxon>
        <taxon>Metazoa</taxon>
        <taxon>Ecdysozoa</taxon>
        <taxon>Nematoda</taxon>
        <taxon>Chromadorea</taxon>
        <taxon>Rhabditida</taxon>
        <taxon>Rhabditina</taxon>
        <taxon>Diplogasteromorpha</taxon>
        <taxon>Diplogasteroidea</taxon>
        <taxon>Neodiplogasteridae</taxon>
        <taxon>Pristionchus</taxon>
    </lineage>
</organism>
<evidence type="ECO:0000313" key="3">
    <source>
        <dbReference type="Proteomes" id="UP000005239"/>
    </source>
</evidence>
<dbReference type="AlphaFoldDB" id="A0A2A6BRI4"/>
<accession>A0A8R1UQU6</accession>
<reference evidence="2" key="2">
    <citation type="submission" date="2022-06" db="UniProtKB">
        <authorList>
            <consortium name="EnsemblMetazoa"/>
        </authorList>
    </citation>
    <scope>IDENTIFICATION</scope>
    <source>
        <strain evidence="2">PS312</strain>
    </source>
</reference>
<feature type="region of interest" description="Disordered" evidence="1">
    <location>
        <begin position="168"/>
        <end position="199"/>
    </location>
</feature>